<evidence type="ECO:0000313" key="3">
    <source>
        <dbReference type="Proteomes" id="UP000799640"/>
    </source>
</evidence>
<protein>
    <submittedName>
        <fullName evidence="2">Uncharacterized protein</fullName>
    </submittedName>
</protein>
<proteinExistence type="predicted"/>
<sequence length="216" mass="22566">MKSFVTLSLLGLASALPQLLPGYGAAPAPSSSPAGYTAAPSSAAPVGYGAAPSAAPFPSTSQTPAPVCVQSTAYAASTAWSTETRTRYETENVVLSSAYTTVITTTTYVESTYTTTTYSDEVVSVPVVWTEKGHYGAETVVTEWQPVTTRVACPETVVTAVPSELCETGVAYSTSTECVTRTYEVPVTQAYTTMVAYETTSCAVPTAEGESYGFIF</sequence>
<feature type="chain" id="PRO_5026134353" evidence="1">
    <location>
        <begin position="16"/>
        <end position="216"/>
    </location>
</feature>
<dbReference type="Proteomes" id="UP000799640">
    <property type="component" value="Unassembled WGS sequence"/>
</dbReference>
<dbReference type="EMBL" id="ML996711">
    <property type="protein sequence ID" value="KAF2395785.1"/>
    <property type="molecule type" value="Genomic_DNA"/>
</dbReference>
<name>A0A6G1HJ38_9PEZI</name>
<evidence type="ECO:0000256" key="1">
    <source>
        <dbReference type="SAM" id="SignalP"/>
    </source>
</evidence>
<organism evidence="2 3">
    <name type="scientific">Trichodelitschia bisporula</name>
    <dbReference type="NCBI Taxonomy" id="703511"/>
    <lineage>
        <taxon>Eukaryota</taxon>
        <taxon>Fungi</taxon>
        <taxon>Dikarya</taxon>
        <taxon>Ascomycota</taxon>
        <taxon>Pezizomycotina</taxon>
        <taxon>Dothideomycetes</taxon>
        <taxon>Dothideomycetes incertae sedis</taxon>
        <taxon>Phaeotrichales</taxon>
        <taxon>Phaeotrichaceae</taxon>
        <taxon>Trichodelitschia</taxon>
    </lineage>
</organism>
<feature type="signal peptide" evidence="1">
    <location>
        <begin position="1"/>
        <end position="15"/>
    </location>
</feature>
<dbReference type="AlphaFoldDB" id="A0A6G1HJ38"/>
<reference evidence="2" key="1">
    <citation type="journal article" date="2020" name="Stud. Mycol.">
        <title>101 Dothideomycetes genomes: a test case for predicting lifestyles and emergence of pathogens.</title>
        <authorList>
            <person name="Haridas S."/>
            <person name="Albert R."/>
            <person name="Binder M."/>
            <person name="Bloem J."/>
            <person name="Labutti K."/>
            <person name="Salamov A."/>
            <person name="Andreopoulos B."/>
            <person name="Baker S."/>
            <person name="Barry K."/>
            <person name="Bills G."/>
            <person name="Bluhm B."/>
            <person name="Cannon C."/>
            <person name="Castanera R."/>
            <person name="Culley D."/>
            <person name="Daum C."/>
            <person name="Ezra D."/>
            <person name="Gonzalez J."/>
            <person name="Henrissat B."/>
            <person name="Kuo A."/>
            <person name="Liang C."/>
            <person name="Lipzen A."/>
            <person name="Lutzoni F."/>
            <person name="Magnuson J."/>
            <person name="Mondo S."/>
            <person name="Nolan M."/>
            <person name="Ohm R."/>
            <person name="Pangilinan J."/>
            <person name="Park H.-J."/>
            <person name="Ramirez L."/>
            <person name="Alfaro M."/>
            <person name="Sun H."/>
            <person name="Tritt A."/>
            <person name="Yoshinaga Y."/>
            <person name="Zwiers L.-H."/>
            <person name="Turgeon B."/>
            <person name="Goodwin S."/>
            <person name="Spatafora J."/>
            <person name="Crous P."/>
            <person name="Grigoriev I."/>
        </authorList>
    </citation>
    <scope>NUCLEOTIDE SEQUENCE</scope>
    <source>
        <strain evidence="2">CBS 262.69</strain>
    </source>
</reference>
<keyword evidence="1" id="KW-0732">Signal</keyword>
<evidence type="ECO:0000313" key="2">
    <source>
        <dbReference type="EMBL" id="KAF2395785.1"/>
    </source>
</evidence>
<keyword evidence="3" id="KW-1185">Reference proteome</keyword>
<accession>A0A6G1HJ38</accession>
<gene>
    <name evidence="2" type="ORF">EJ06DRAFT_263849</name>
</gene>